<proteinExistence type="predicted"/>
<evidence type="ECO:0000313" key="1">
    <source>
        <dbReference type="EMBL" id="KAI0058517.1"/>
    </source>
</evidence>
<reference evidence="1" key="2">
    <citation type="journal article" date="2022" name="New Phytol.">
        <title>Evolutionary transition to the ectomycorrhizal habit in the genomes of a hyperdiverse lineage of mushroom-forming fungi.</title>
        <authorList>
            <person name="Looney B."/>
            <person name="Miyauchi S."/>
            <person name="Morin E."/>
            <person name="Drula E."/>
            <person name="Courty P.E."/>
            <person name="Kohler A."/>
            <person name="Kuo A."/>
            <person name="LaButti K."/>
            <person name="Pangilinan J."/>
            <person name="Lipzen A."/>
            <person name="Riley R."/>
            <person name="Andreopoulos W."/>
            <person name="He G."/>
            <person name="Johnson J."/>
            <person name="Nolan M."/>
            <person name="Tritt A."/>
            <person name="Barry K.W."/>
            <person name="Grigoriev I.V."/>
            <person name="Nagy L.G."/>
            <person name="Hibbett D."/>
            <person name="Henrissat B."/>
            <person name="Matheny P.B."/>
            <person name="Labbe J."/>
            <person name="Martin F.M."/>
        </authorList>
    </citation>
    <scope>NUCLEOTIDE SEQUENCE</scope>
    <source>
        <strain evidence="1">HHB10654</strain>
    </source>
</reference>
<keyword evidence="2" id="KW-1185">Reference proteome</keyword>
<name>A0ACB8SQM5_9AGAM</name>
<comment type="caution">
    <text evidence="1">The sequence shown here is derived from an EMBL/GenBank/DDBJ whole genome shotgun (WGS) entry which is preliminary data.</text>
</comment>
<accession>A0ACB8SQM5</accession>
<reference evidence="1" key="1">
    <citation type="submission" date="2021-03" db="EMBL/GenBank/DDBJ databases">
        <authorList>
            <consortium name="DOE Joint Genome Institute"/>
            <person name="Ahrendt S."/>
            <person name="Looney B.P."/>
            <person name="Miyauchi S."/>
            <person name="Morin E."/>
            <person name="Drula E."/>
            <person name="Courty P.E."/>
            <person name="Chicoki N."/>
            <person name="Fauchery L."/>
            <person name="Kohler A."/>
            <person name="Kuo A."/>
            <person name="Labutti K."/>
            <person name="Pangilinan J."/>
            <person name="Lipzen A."/>
            <person name="Riley R."/>
            <person name="Andreopoulos W."/>
            <person name="He G."/>
            <person name="Johnson J."/>
            <person name="Barry K.W."/>
            <person name="Grigoriev I.V."/>
            <person name="Nagy L."/>
            <person name="Hibbett D."/>
            <person name="Henrissat B."/>
            <person name="Matheny P.B."/>
            <person name="Labbe J."/>
            <person name="Martin F."/>
        </authorList>
    </citation>
    <scope>NUCLEOTIDE SEQUENCE</scope>
    <source>
        <strain evidence="1">HHB10654</strain>
    </source>
</reference>
<dbReference type="EMBL" id="MU277234">
    <property type="protein sequence ID" value="KAI0058517.1"/>
    <property type="molecule type" value="Genomic_DNA"/>
</dbReference>
<dbReference type="Proteomes" id="UP000814140">
    <property type="component" value="Unassembled WGS sequence"/>
</dbReference>
<sequence>MESPEAGDFSDSVESGVMAARPGEDMTQTALAKGEADGLEGSLREELEEPFSAALNNSFDFAGMYALSFAFFVAGNHSLAVAEFGTVSLPLNPPEAMVVALCVQSCAVGKGERAVVDAGSRFFPQQE</sequence>
<evidence type="ECO:0000313" key="2">
    <source>
        <dbReference type="Proteomes" id="UP000814140"/>
    </source>
</evidence>
<organism evidence="1 2">
    <name type="scientific">Artomyces pyxidatus</name>
    <dbReference type="NCBI Taxonomy" id="48021"/>
    <lineage>
        <taxon>Eukaryota</taxon>
        <taxon>Fungi</taxon>
        <taxon>Dikarya</taxon>
        <taxon>Basidiomycota</taxon>
        <taxon>Agaricomycotina</taxon>
        <taxon>Agaricomycetes</taxon>
        <taxon>Russulales</taxon>
        <taxon>Auriscalpiaceae</taxon>
        <taxon>Artomyces</taxon>
    </lineage>
</organism>
<gene>
    <name evidence="1" type="ORF">BV25DRAFT_1222028</name>
</gene>
<protein>
    <submittedName>
        <fullName evidence="1">Uncharacterized protein</fullName>
    </submittedName>
</protein>